<comment type="caution">
    <text evidence="1">The sequence shown here is derived from an EMBL/GenBank/DDBJ whole genome shotgun (WGS) entry which is preliminary data.</text>
</comment>
<evidence type="ECO:0000313" key="1">
    <source>
        <dbReference type="EMBL" id="GJT33525.1"/>
    </source>
</evidence>
<name>A0ABQ5D2E3_9ASTR</name>
<evidence type="ECO:0000313" key="2">
    <source>
        <dbReference type="Proteomes" id="UP001151760"/>
    </source>
</evidence>
<dbReference type="Proteomes" id="UP001151760">
    <property type="component" value="Unassembled WGS sequence"/>
</dbReference>
<accession>A0ABQ5D2E3</accession>
<reference evidence="1" key="1">
    <citation type="journal article" date="2022" name="Int. J. Mol. Sci.">
        <title>Draft Genome of Tanacetum Coccineum: Genomic Comparison of Closely Related Tanacetum-Family Plants.</title>
        <authorList>
            <person name="Yamashiro T."/>
            <person name="Shiraishi A."/>
            <person name="Nakayama K."/>
            <person name="Satake H."/>
        </authorList>
    </citation>
    <scope>NUCLEOTIDE SEQUENCE</scope>
</reference>
<proteinExistence type="predicted"/>
<keyword evidence="2" id="KW-1185">Reference proteome</keyword>
<gene>
    <name evidence="1" type="ORF">Tco_0923944</name>
</gene>
<organism evidence="1 2">
    <name type="scientific">Tanacetum coccineum</name>
    <dbReference type="NCBI Taxonomy" id="301880"/>
    <lineage>
        <taxon>Eukaryota</taxon>
        <taxon>Viridiplantae</taxon>
        <taxon>Streptophyta</taxon>
        <taxon>Embryophyta</taxon>
        <taxon>Tracheophyta</taxon>
        <taxon>Spermatophyta</taxon>
        <taxon>Magnoliopsida</taxon>
        <taxon>eudicotyledons</taxon>
        <taxon>Gunneridae</taxon>
        <taxon>Pentapetalae</taxon>
        <taxon>asterids</taxon>
        <taxon>campanulids</taxon>
        <taxon>Asterales</taxon>
        <taxon>Asteraceae</taxon>
        <taxon>Asteroideae</taxon>
        <taxon>Anthemideae</taxon>
        <taxon>Anthemidinae</taxon>
        <taxon>Tanacetum</taxon>
    </lineage>
</organism>
<dbReference type="EMBL" id="BQNB010014885">
    <property type="protein sequence ID" value="GJT33525.1"/>
    <property type="molecule type" value="Genomic_DNA"/>
</dbReference>
<reference evidence="1" key="2">
    <citation type="submission" date="2022-01" db="EMBL/GenBank/DDBJ databases">
        <authorList>
            <person name="Yamashiro T."/>
            <person name="Shiraishi A."/>
            <person name="Satake H."/>
            <person name="Nakayama K."/>
        </authorList>
    </citation>
    <scope>NUCLEOTIDE SEQUENCE</scope>
</reference>
<protein>
    <submittedName>
        <fullName evidence="1">Uncharacterized protein</fullName>
    </submittedName>
</protein>
<sequence>MGGCIFRNVKKVEESVAFKELRLNTLRFMQRLICRDGEKGENHSSLCVLAMKAWLGLGRYGGTEKDMKDLDKLELSP</sequence>